<dbReference type="EMBL" id="RCHU02000011">
    <property type="protein sequence ID" value="KAL3576562.1"/>
    <property type="molecule type" value="Genomic_DNA"/>
</dbReference>
<protein>
    <submittedName>
        <fullName evidence="1">Uncharacterized protein</fullName>
    </submittedName>
</protein>
<gene>
    <name evidence="1" type="ORF">D5086_021845</name>
</gene>
<organism evidence="1 2">
    <name type="scientific">Populus alba</name>
    <name type="common">White poplar</name>
    <dbReference type="NCBI Taxonomy" id="43335"/>
    <lineage>
        <taxon>Eukaryota</taxon>
        <taxon>Viridiplantae</taxon>
        <taxon>Streptophyta</taxon>
        <taxon>Embryophyta</taxon>
        <taxon>Tracheophyta</taxon>
        <taxon>Spermatophyta</taxon>
        <taxon>Magnoliopsida</taxon>
        <taxon>eudicotyledons</taxon>
        <taxon>Gunneridae</taxon>
        <taxon>Pentapetalae</taxon>
        <taxon>rosids</taxon>
        <taxon>fabids</taxon>
        <taxon>Malpighiales</taxon>
        <taxon>Salicaceae</taxon>
        <taxon>Saliceae</taxon>
        <taxon>Populus</taxon>
    </lineage>
</organism>
<evidence type="ECO:0000313" key="1">
    <source>
        <dbReference type="EMBL" id="KAL3576562.1"/>
    </source>
</evidence>
<keyword evidence="2" id="KW-1185">Reference proteome</keyword>
<evidence type="ECO:0000313" key="2">
    <source>
        <dbReference type="Proteomes" id="UP000309997"/>
    </source>
</evidence>
<reference evidence="1 2" key="1">
    <citation type="journal article" date="2024" name="Plant Biotechnol. J.">
        <title>Genome and CRISPR/Cas9 system of a widespread forest tree (Populus alba) in the world.</title>
        <authorList>
            <person name="Liu Y.J."/>
            <person name="Jiang P.F."/>
            <person name="Han X.M."/>
            <person name="Li X.Y."/>
            <person name="Wang H.M."/>
            <person name="Wang Y.J."/>
            <person name="Wang X.X."/>
            <person name="Zeng Q.Y."/>
        </authorList>
    </citation>
    <scope>NUCLEOTIDE SEQUENCE [LARGE SCALE GENOMIC DNA]</scope>
    <source>
        <strain evidence="2">cv. PAL-ZL1</strain>
    </source>
</reference>
<name>A0ACC4BET0_POPAL</name>
<comment type="caution">
    <text evidence="1">The sequence shown here is derived from an EMBL/GenBank/DDBJ whole genome shotgun (WGS) entry which is preliminary data.</text>
</comment>
<dbReference type="Proteomes" id="UP000309997">
    <property type="component" value="Unassembled WGS sequence"/>
</dbReference>
<proteinExistence type="predicted"/>
<sequence length="150" mass="16767">MLEHKKEPLNPELPGENQQESTLHLTLIMALVLGSGFMRRTTELSPYVNYYYQLKAAVPITRSAAINVRQISVGSGPKIHGFHGLAKRTEIAVGEEATAPVGFNAGCSRKFRTVKRMILQLQRLRPLAITLGRLMLWSQLLVFTLDITSH</sequence>
<accession>A0ACC4BET0</accession>